<dbReference type="EMBL" id="JAOTHD010000004">
    <property type="protein sequence ID" value="MDB6246197.1"/>
    <property type="molecule type" value="Genomic_DNA"/>
</dbReference>
<dbReference type="Pfam" id="PF12686">
    <property type="entry name" value="DUF3800"/>
    <property type="match status" value="1"/>
</dbReference>
<evidence type="ECO:0000313" key="2">
    <source>
        <dbReference type="Proteomes" id="UP001141961"/>
    </source>
</evidence>
<sequence>MRNLIYHLKPRLYPPFKLMEKTTEANVEHFKVYIDESILYEQQEEMMIARCFIVAFYTIKAKDIERLNCAYKQTIYANKATHEKKSNQVSDKTNRQALEIAQNYLVNATVLERSAIDYSQFGAWEKNMYLSLELLSYIQPIKNILLQLKNCAKTAEIIVDVVIDRTSQNCIDPCLSLNKQLLDRLAQEVSDSDNCVVINYQTVDSKESYGIQVADMFAGAYRKELSSYYISEESF</sequence>
<organism evidence="1 2">
    <name type="scientific">Lactobacillus amylovorus</name>
    <dbReference type="NCBI Taxonomy" id="1604"/>
    <lineage>
        <taxon>Bacteria</taxon>
        <taxon>Bacillati</taxon>
        <taxon>Bacillota</taxon>
        <taxon>Bacilli</taxon>
        <taxon>Lactobacillales</taxon>
        <taxon>Lactobacillaceae</taxon>
        <taxon>Lactobacillus</taxon>
    </lineage>
</organism>
<dbReference type="InterPro" id="IPR024524">
    <property type="entry name" value="DUF3800"/>
</dbReference>
<dbReference type="Proteomes" id="UP001141961">
    <property type="component" value="Unassembled WGS sequence"/>
</dbReference>
<proteinExistence type="predicted"/>
<accession>A0AAW6B880</accession>
<evidence type="ECO:0000313" key="1">
    <source>
        <dbReference type="EMBL" id="MDB6246197.1"/>
    </source>
</evidence>
<gene>
    <name evidence="1" type="ORF">ODV14_02350</name>
</gene>
<protein>
    <submittedName>
        <fullName evidence="1">DUF3800 domain-containing protein</fullName>
    </submittedName>
</protein>
<name>A0AAW6B880_LACAM</name>
<reference evidence="1" key="2">
    <citation type="submission" date="2022-10" db="EMBL/GenBank/DDBJ databases">
        <authorList>
            <person name="Kostovova I."/>
            <person name="Moravkova M."/>
            <person name="Pechar R."/>
        </authorList>
    </citation>
    <scope>NUCLEOTIDE SEQUENCE</scope>
    <source>
        <strain evidence="1">M597B</strain>
    </source>
</reference>
<comment type="caution">
    <text evidence="1">The sequence shown here is derived from an EMBL/GenBank/DDBJ whole genome shotgun (WGS) entry which is preliminary data.</text>
</comment>
<reference evidence="1" key="1">
    <citation type="journal article" date="2022" name="Microorganisms">
        <title>Antibiotic Susceptibility, Resistance Gene Determinants and Corresponding Genomic Regions in Lactobacillus amylovorus Isolates Derived from Wild Boars and Domestic Pigs.</title>
        <authorList>
            <person name="Moravkova M."/>
            <person name="Kostovova I."/>
            <person name="Kavanova K."/>
            <person name="Pechar R."/>
            <person name="Stanek S."/>
            <person name="Brychta A."/>
            <person name="Zeman M."/>
            <person name="Kubasova T."/>
        </authorList>
    </citation>
    <scope>NUCLEOTIDE SEQUENCE</scope>
    <source>
        <strain evidence="1">M597B</strain>
    </source>
</reference>
<dbReference type="AlphaFoldDB" id="A0AAW6B880"/>
<dbReference type="RefSeq" id="WP_233994554.1">
    <property type="nucleotide sequence ID" value="NZ_JAOTHC010000005.1"/>
</dbReference>